<keyword evidence="1" id="KW-0812">Transmembrane</keyword>
<keyword evidence="1" id="KW-0472">Membrane</keyword>
<keyword evidence="1" id="KW-1133">Transmembrane helix</keyword>
<feature type="transmembrane region" description="Helical" evidence="1">
    <location>
        <begin position="21"/>
        <end position="45"/>
    </location>
</feature>
<comment type="caution">
    <text evidence="2">The sequence shown here is derived from an EMBL/GenBank/DDBJ whole genome shotgun (WGS) entry which is preliminary data.</text>
</comment>
<dbReference type="InterPro" id="IPR011733">
    <property type="entry name" value="CHP02185_IM"/>
</dbReference>
<evidence type="ECO:0000313" key="2">
    <source>
        <dbReference type="EMBL" id="KAB3523078.1"/>
    </source>
</evidence>
<feature type="transmembrane region" description="Helical" evidence="1">
    <location>
        <begin position="97"/>
        <end position="114"/>
    </location>
</feature>
<protein>
    <submittedName>
        <fullName evidence="2">MptD family putative ECF transporter S component</fullName>
    </submittedName>
</protein>
<evidence type="ECO:0000313" key="3">
    <source>
        <dbReference type="Proteomes" id="UP000436181"/>
    </source>
</evidence>
<reference evidence="2 3" key="1">
    <citation type="submission" date="2019-10" db="EMBL/GenBank/DDBJ databases">
        <title>Corynebacterium sp novel species isolated from the respiratory tract of Marmot.</title>
        <authorList>
            <person name="Zhang G."/>
        </authorList>
    </citation>
    <scope>NUCLEOTIDE SEQUENCE [LARGE SCALE GENOMIC DNA]</scope>
    <source>
        <strain evidence="2 3">336</strain>
    </source>
</reference>
<gene>
    <name evidence="2" type="ORF">F8377_02660</name>
</gene>
<accession>A0ABQ6VFJ2</accession>
<feature type="transmembrane region" description="Helical" evidence="1">
    <location>
        <begin position="172"/>
        <end position="193"/>
    </location>
</feature>
<dbReference type="NCBIfam" id="TIGR02185">
    <property type="entry name" value="Trep_Strep"/>
    <property type="match status" value="1"/>
</dbReference>
<dbReference type="Pfam" id="PF09605">
    <property type="entry name" value="Trep_Strep"/>
    <property type="match status" value="1"/>
</dbReference>
<feature type="transmembrane region" description="Helical" evidence="1">
    <location>
        <begin position="75"/>
        <end position="91"/>
    </location>
</feature>
<dbReference type="Proteomes" id="UP000436181">
    <property type="component" value="Unassembled WGS sequence"/>
</dbReference>
<keyword evidence="3" id="KW-1185">Reference proteome</keyword>
<proteinExistence type="predicted"/>
<sequence length="206" mass="22031">MSPRNHVSHQQAANSRLTTRDLINAGIFSALYFVVTFATGMVGFAGPQFMFVGWIIGAIANGIVLALYVARTPKFGALALVGGINGLGFMLTGHYVWTFLGCLLLGLIADLIITKTTLAINKAFPLAYAVFCTWVAMPFIPLILDTTSYYTDIADQMGQQYADAMSNIFQPWTIGALAIGALVVGFIGGIIGVKVSRTHFESAGLL</sequence>
<dbReference type="EMBL" id="WBZJ01000001">
    <property type="protein sequence ID" value="KAB3523078.1"/>
    <property type="molecule type" value="Genomic_DNA"/>
</dbReference>
<organism evidence="2 3">
    <name type="scientific">Corynebacterium zhongnanshanii</name>
    <dbReference type="NCBI Taxonomy" id="2768834"/>
    <lineage>
        <taxon>Bacteria</taxon>
        <taxon>Bacillati</taxon>
        <taxon>Actinomycetota</taxon>
        <taxon>Actinomycetes</taxon>
        <taxon>Mycobacteriales</taxon>
        <taxon>Corynebacteriaceae</taxon>
        <taxon>Corynebacterium</taxon>
    </lineage>
</organism>
<name>A0ABQ6VFJ2_9CORY</name>
<evidence type="ECO:0000256" key="1">
    <source>
        <dbReference type="SAM" id="Phobius"/>
    </source>
</evidence>
<feature type="transmembrane region" description="Helical" evidence="1">
    <location>
        <begin position="126"/>
        <end position="144"/>
    </location>
</feature>
<feature type="transmembrane region" description="Helical" evidence="1">
    <location>
        <begin position="51"/>
        <end position="70"/>
    </location>
</feature>